<keyword evidence="3" id="KW-1185">Reference proteome</keyword>
<comment type="caution">
    <text evidence="2">The sequence shown here is derived from an EMBL/GenBank/DDBJ whole genome shotgun (WGS) entry which is preliminary data.</text>
</comment>
<evidence type="ECO:0000313" key="2">
    <source>
        <dbReference type="EMBL" id="NMO03199.1"/>
    </source>
</evidence>
<feature type="transmembrane region" description="Helical" evidence="1">
    <location>
        <begin position="116"/>
        <end position="136"/>
    </location>
</feature>
<feature type="transmembrane region" description="Helical" evidence="1">
    <location>
        <begin position="60"/>
        <end position="78"/>
    </location>
</feature>
<keyword evidence="1" id="KW-0472">Membrane</keyword>
<dbReference type="PANTHER" id="PTHR37314:SF4">
    <property type="entry name" value="UPF0700 TRANSMEMBRANE PROTEIN YOAK"/>
    <property type="match status" value="1"/>
</dbReference>
<sequence>MPKIRPREFALALCLTATAGFLDAVGFLNLGGYFISFMTGNTTRLSTEVVHASAGGIGKALGIIGLFVVGTVIGSVASRLGDQIGATRNFDGRVTVLAGTSAVVGLAAAASMLDWFPVPATLIATVAMGMLNATFLRDGEVSVGLTYMTGTLVKAGQRLAEVFFGGPRWSWVRPFGQWLSLALGAMLGAWAYTQIGLAVLWLVFAGLTATTLATWWVRSNDPHDQ</sequence>
<dbReference type="PANTHER" id="PTHR37314">
    <property type="entry name" value="SLR0142 PROTEIN"/>
    <property type="match status" value="1"/>
</dbReference>
<dbReference type="RefSeq" id="WP_170195693.1">
    <property type="nucleotide sequence ID" value="NZ_JABBNB010000020.1"/>
</dbReference>
<evidence type="ECO:0000256" key="1">
    <source>
        <dbReference type="SAM" id="Phobius"/>
    </source>
</evidence>
<proteinExistence type="predicted"/>
<keyword evidence="1" id="KW-0812">Transmembrane</keyword>
<gene>
    <name evidence="2" type="ORF">HH308_18455</name>
</gene>
<reference evidence="2 3" key="1">
    <citation type="submission" date="2020-04" db="EMBL/GenBank/DDBJ databases">
        <title>Gordonia sp. nov. TBRC 11910.</title>
        <authorList>
            <person name="Suriyachadkun C."/>
        </authorList>
    </citation>
    <scope>NUCLEOTIDE SEQUENCE [LARGE SCALE GENOMIC DNA]</scope>
    <source>
        <strain evidence="2 3">TBRC 11910</strain>
    </source>
</reference>
<protein>
    <submittedName>
        <fullName evidence="2">DUF1275 domain-containing protein</fullName>
    </submittedName>
</protein>
<organism evidence="2 3">
    <name type="scientific">Gordonia asplenii</name>
    <dbReference type="NCBI Taxonomy" id="2725283"/>
    <lineage>
        <taxon>Bacteria</taxon>
        <taxon>Bacillati</taxon>
        <taxon>Actinomycetota</taxon>
        <taxon>Actinomycetes</taxon>
        <taxon>Mycobacteriales</taxon>
        <taxon>Gordoniaceae</taxon>
        <taxon>Gordonia</taxon>
    </lineage>
</organism>
<dbReference type="Proteomes" id="UP000550729">
    <property type="component" value="Unassembled WGS sequence"/>
</dbReference>
<keyword evidence="1" id="KW-1133">Transmembrane helix</keyword>
<dbReference type="Pfam" id="PF06912">
    <property type="entry name" value="DUF1275"/>
    <property type="match status" value="1"/>
</dbReference>
<evidence type="ECO:0000313" key="3">
    <source>
        <dbReference type="Proteomes" id="UP000550729"/>
    </source>
</evidence>
<dbReference type="AlphaFoldDB" id="A0A848KXX4"/>
<dbReference type="EMBL" id="JABBNB010000020">
    <property type="protein sequence ID" value="NMO03199.1"/>
    <property type="molecule type" value="Genomic_DNA"/>
</dbReference>
<name>A0A848KXX4_9ACTN</name>
<feature type="transmembrane region" description="Helical" evidence="1">
    <location>
        <begin position="90"/>
        <end position="110"/>
    </location>
</feature>
<accession>A0A848KXX4</accession>
<dbReference type="InterPro" id="IPR010699">
    <property type="entry name" value="DUF1275"/>
</dbReference>
<feature type="transmembrane region" description="Helical" evidence="1">
    <location>
        <begin position="198"/>
        <end position="217"/>
    </location>
</feature>